<accession>A0ABY0ZIC4</accession>
<comment type="caution">
    <text evidence="1">The sequence shown here is derived from an EMBL/GenBank/DDBJ whole genome shotgun (WGS) entry which is preliminary data.</text>
</comment>
<organism evidence="1 2">
    <name type="scientific">Pseudomonas kilonensis</name>
    <dbReference type="NCBI Taxonomy" id="132476"/>
    <lineage>
        <taxon>Bacteria</taxon>
        <taxon>Pseudomonadati</taxon>
        <taxon>Pseudomonadota</taxon>
        <taxon>Gammaproteobacteria</taxon>
        <taxon>Pseudomonadales</taxon>
        <taxon>Pseudomonadaceae</taxon>
        <taxon>Pseudomonas</taxon>
    </lineage>
</organism>
<proteinExistence type="predicted"/>
<dbReference type="Proteomes" id="UP000183915">
    <property type="component" value="Unassembled WGS sequence"/>
</dbReference>
<evidence type="ECO:0000313" key="1">
    <source>
        <dbReference type="EMBL" id="SEE75242.1"/>
    </source>
</evidence>
<sequence length="43" mass="4756">MRYPTPCGEGISLWEQSLLAMNDDSVCLLNRAAFIASKLCSHN</sequence>
<name>A0ABY0ZIC4_9PSED</name>
<protein>
    <submittedName>
        <fullName evidence="1">Uncharacterized protein</fullName>
    </submittedName>
</protein>
<reference evidence="1 2" key="1">
    <citation type="submission" date="2016-10" db="EMBL/GenBank/DDBJ databases">
        <authorList>
            <person name="Varghese N."/>
            <person name="Submissions S."/>
        </authorList>
    </citation>
    <scope>NUCLEOTIDE SEQUENCE [LARGE SCALE GENOMIC DNA]</scope>
    <source>
        <strain evidence="1 2">BS3780</strain>
    </source>
</reference>
<evidence type="ECO:0000313" key="2">
    <source>
        <dbReference type="Proteomes" id="UP000183915"/>
    </source>
</evidence>
<keyword evidence="2" id="KW-1185">Reference proteome</keyword>
<dbReference type="EMBL" id="FNTT01000002">
    <property type="protein sequence ID" value="SEE75242.1"/>
    <property type="molecule type" value="Genomic_DNA"/>
</dbReference>
<gene>
    <name evidence="1" type="ORF">SAMN04490188_5530</name>
</gene>